<name>X1PY95_9ZZZZ</name>
<dbReference type="AlphaFoldDB" id="X1PY95"/>
<dbReference type="EMBL" id="BARV01037063">
    <property type="protein sequence ID" value="GAI47481.1"/>
    <property type="molecule type" value="Genomic_DNA"/>
</dbReference>
<evidence type="ECO:0000313" key="1">
    <source>
        <dbReference type="EMBL" id="GAI47481.1"/>
    </source>
</evidence>
<sequence>MRYTPVPNRNSKMKNIKMQIAKLWSYNFATMP</sequence>
<protein>
    <submittedName>
        <fullName evidence="1">Uncharacterized protein</fullName>
    </submittedName>
</protein>
<organism evidence="1">
    <name type="scientific">marine sediment metagenome</name>
    <dbReference type="NCBI Taxonomy" id="412755"/>
    <lineage>
        <taxon>unclassified sequences</taxon>
        <taxon>metagenomes</taxon>
        <taxon>ecological metagenomes</taxon>
    </lineage>
</organism>
<proteinExistence type="predicted"/>
<feature type="non-terminal residue" evidence="1">
    <location>
        <position position="32"/>
    </location>
</feature>
<gene>
    <name evidence="1" type="ORF">S06H3_57421</name>
</gene>
<reference evidence="1" key="1">
    <citation type="journal article" date="2014" name="Front. Microbiol.">
        <title>High frequency of phylogenetically diverse reductive dehalogenase-homologous genes in deep subseafloor sedimentary metagenomes.</title>
        <authorList>
            <person name="Kawai M."/>
            <person name="Futagami T."/>
            <person name="Toyoda A."/>
            <person name="Takaki Y."/>
            <person name="Nishi S."/>
            <person name="Hori S."/>
            <person name="Arai W."/>
            <person name="Tsubouchi T."/>
            <person name="Morono Y."/>
            <person name="Uchiyama I."/>
            <person name="Ito T."/>
            <person name="Fujiyama A."/>
            <person name="Inagaki F."/>
            <person name="Takami H."/>
        </authorList>
    </citation>
    <scope>NUCLEOTIDE SEQUENCE</scope>
    <source>
        <strain evidence="1">Expedition CK06-06</strain>
    </source>
</reference>
<accession>X1PY95</accession>
<comment type="caution">
    <text evidence="1">The sequence shown here is derived from an EMBL/GenBank/DDBJ whole genome shotgun (WGS) entry which is preliminary data.</text>
</comment>